<proteinExistence type="predicted"/>
<comment type="caution">
    <text evidence="1">The sequence shown here is derived from an EMBL/GenBank/DDBJ whole genome shotgun (WGS) entry which is preliminary data.</text>
</comment>
<protein>
    <submittedName>
        <fullName evidence="1">Uncharacterized protein</fullName>
    </submittedName>
</protein>
<evidence type="ECO:0000313" key="2">
    <source>
        <dbReference type="Proteomes" id="UP000322294"/>
    </source>
</evidence>
<accession>A0A5S5AFT2</accession>
<sequence length="64" mass="7085">MVLTKEYTTSPALLNTLHPTKEVKFVPCSKKVSHQLKSLKNSAVIAVLFTAKSSVVQRLNFAQI</sequence>
<name>A0A5S5AFT2_9FIRM</name>
<dbReference type="Proteomes" id="UP000322294">
    <property type="component" value="Unassembled WGS sequence"/>
</dbReference>
<reference evidence="1 2" key="1">
    <citation type="submission" date="2019-07" db="EMBL/GenBank/DDBJ databases">
        <title>Genomic Encyclopedia of Type Strains, Phase I: the one thousand microbial genomes (KMG-I) project.</title>
        <authorList>
            <person name="Kyrpides N."/>
        </authorList>
    </citation>
    <scope>NUCLEOTIDE SEQUENCE [LARGE SCALE GENOMIC DNA]</scope>
    <source>
        <strain evidence="1 2">DSM 16647</strain>
    </source>
</reference>
<dbReference type="EMBL" id="VNHO01000040">
    <property type="protein sequence ID" value="TYP48178.1"/>
    <property type="molecule type" value="Genomic_DNA"/>
</dbReference>
<evidence type="ECO:0000313" key="1">
    <source>
        <dbReference type="EMBL" id="TYP48178.1"/>
    </source>
</evidence>
<dbReference type="AlphaFoldDB" id="A0A5S5AFT2"/>
<organism evidence="1 2">
    <name type="scientific">Thermosediminibacter litoriperuensis</name>
    <dbReference type="NCBI Taxonomy" id="291989"/>
    <lineage>
        <taxon>Bacteria</taxon>
        <taxon>Bacillati</taxon>
        <taxon>Bacillota</taxon>
        <taxon>Clostridia</taxon>
        <taxon>Thermosediminibacterales</taxon>
        <taxon>Thermosediminibacteraceae</taxon>
        <taxon>Thermosediminibacter</taxon>
    </lineage>
</organism>
<gene>
    <name evidence="1" type="ORF">LZ11_02347</name>
</gene>
<keyword evidence="2" id="KW-1185">Reference proteome</keyword>